<dbReference type="InterPro" id="IPR006073">
    <property type="entry name" value="GTP-bd"/>
</dbReference>
<dbReference type="EMBL" id="JACAZH010000010">
    <property type="protein sequence ID" value="KAF7357241.1"/>
    <property type="molecule type" value="Genomic_DNA"/>
</dbReference>
<keyword evidence="1" id="KW-0472">Membrane</keyword>
<accession>A0A8H6YEI8</accession>
<gene>
    <name evidence="3" type="ORF">MSAN_01319100</name>
</gene>
<name>A0A8H6YEI8_9AGAR</name>
<sequence length="309" mass="33553">MKPGAYATTEPMHYALKARPIFLSRLLLARFLPSSLFQMSSAEDTTSRMWMGSVLGSAGLPPTMVAVLGSAGTGKSSFIRLVTNDDTIHVRHSQQSDTSQIVYTECFNDAGGKLTLIDTPGFDDSEGLSDVDILRMIGDDLHSSESEYGKYKLLSGVIYMYNIANTRSGGVDLRTIRMLENLVGPGGCEHVVLVTTMWETVGPTDGERREAELKSDERLFKLLINAGAKMIRHDSGPESARRIIDAFLMTDVGPRMSAAPKLLGDLDRADGAHVEGARATRGRSWGAVLETSMVITLLLIACYGVVISF</sequence>
<keyword evidence="4" id="KW-1185">Reference proteome</keyword>
<dbReference type="Proteomes" id="UP000623467">
    <property type="component" value="Unassembled WGS sequence"/>
</dbReference>
<feature type="domain" description="G" evidence="2">
    <location>
        <begin position="65"/>
        <end position="123"/>
    </location>
</feature>
<keyword evidence="1" id="KW-1133">Transmembrane helix</keyword>
<protein>
    <recommendedName>
        <fullName evidence="2">G domain-containing protein</fullName>
    </recommendedName>
</protein>
<dbReference type="AlphaFoldDB" id="A0A8H6YEI8"/>
<dbReference type="InterPro" id="IPR027417">
    <property type="entry name" value="P-loop_NTPase"/>
</dbReference>
<evidence type="ECO:0000313" key="3">
    <source>
        <dbReference type="EMBL" id="KAF7357241.1"/>
    </source>
</evidence>
<evidence type="ECO:0000259" key="2">
    <source>
        <dbReference type="Pfam" id="PF01926"/>
    </source>
</evidence>
<evidence type="ECO:0000313" key="4">
    <source>
        <dbReference type="Proteomes" id="UP000623467"/>
    </source>
</evidence>
<proteinExistence type="predicted"/>
<dbReference type="OrthoDB" id="8954335at2759"/>
<dbReference type="Pfam" id="PF01926">
    <property type="entry name" value="MMR_HSR1"/>
    <property type="match status" value="1"/>
</dbReference>
<dbReference type="Gene3D" id="3.40.50.300">
    <property type="entry name" value="P-loop containing nucleotide triphosphate hydrolases"/>
    <property type="match status" value="1"/>
</dbReference>
<comment type="caution">
    <text evidence="3">The sequence shown here is derived from an EMBL/GenBank/DDBJ whole genome shotgun (WGS) entry which is preliminary data.</text>
</comment>
<feature type="transmembrane region" description="Helical" evidence="1">
    <location>
        <begin position="52"/>
        <end position="71"/>
    </location>
</feature>
<dbReference type="GO" id="GO:0005525">
    <property type="term" value="F:GTP binding"/>
    <property type="evidence" value="ECO:0007669"/>
    <property type="project" value="InterPro"/>
</dbReference>
<organism evidence="3 4">
    <name type="scientific">Mycena sanguinolenta</name>
    <dbReference type="NCBI Taxonomy" id="230812"/>
    <lineage>
        <taxon>Eukaryota</taxon>
        <taxon>Fungi</taxon>
        <taxon>Dikarya</taxon>
        <taxon>Basidiomycota</taxon>
        <taxon>Agaricomycotina</taxon>
        <taxon>Agaricomycetes</taxon>
        <taxon>Agaricomycetidae</taxon>
        <taxon>Agaricales</taxon>
        <taxon>Marasmiineae</taxon>
        <taxon>Mycenaceae</taxon>
        <taxon>Mycena</taxon>
    </lineage>
</organism>
<dbReference type="CDD" id="cd00882">
    <property type="entry name" value="Ras_like_GTPase"/>
    <property type="match status" value="1"/>
</dbReference>
<evidence type="ECO:0000256" key="1">
    <source>
        <dbReference type="SAM" id="Phobius"/>
    </source>
</evidence>
<keyword evidence="1" id="KW-0812">Transmembrane</keyword>
<feature type="transmembrane region" description="Helical" evidence="1">
    <location>
        <begin position="287"/>
        <end position="307"/>
    </location>
</feature>
<dbReference type="SUPFAM" id="SSF52540">
    <property type="entry name" value="P-loop containing nucleoside triphosphate hydrolases"/>
    <property type="match status" value="1"/>
</dbReference>
<reference evidence="3" key="1">
    <citation type="submission" date="2020-05" db="EMBL/GenBank/DDBJ databases">
        <title>Mycena genomes resolve the evolution of fungal bioluminescence.</title>
        <authorList>
            <person name="Tsai I.J."/>
        </authorList>
    </citation>
    <scope>NUCLEOTIDE SEQUENCE</scope>
    <source>
        <strain evidence="3">160909Yilan</strain>
    </source>
</reference>